<sequence>MTLVIETLTGPELDAALDDVARLRIEVFRDFPYLYDGDPAYERHYLETYRDNPSAILVVARDGARIVGASTGTPLLQHDTAFFAPLSEAGYAPQDVFYCAESVLLAGYRGQGAGHAFFDAREAHARTLGARHSVFCAVERAPDHPARPEDYRALDPFWRRRGYAPIPGAVARFSWREVGQDVETEHRLPFWGRTL</sequence>
<dbReference type="SUPFAM" id="SSF55729">
    <property type="entry name" value="Acyl-CoA N-acyltransferases (Nat)"/>
    <property type="match status" value="1"/>
</dbReference>
<evidence type="ECO:0000259" key="1">
    <source>
        <dbReference type="PROSITE" id="PS51186"/>
    </source>
</evidence>
<organism evidence="2 3">
    <name type="scientific">Kangsaoukella pontilimi</name>
    <dbReference type="NCBI Taxonomy" id="2691042"/>
    <lineage>
        <taxon>Bacteria</taxon>
        <taxon>Pseudomonadati</taxon>
        <taxon>Pseudomonadota</taxon>
        <taxon>Alphaproteobacteria</taxon>
        <taxon>Rhodobacterales</taxon>
        <taxon>Paracoccaceae</taxon>
        <taxon>Kangsaoukella</taxon>
    </lineage>
</organism>
<dbReference type="PROSITE" id="PS51186">
    <property type="entry name" value="GNAT"/>
    <property type="match status" value="1"/>
</dbReference>
<dbReference type="Proteomes" id="UP000480350">
    <property type="component" value="Unassembled WGS sequence"/>
</dbReference>
<dbReference type="GO" id="GO:0016747">
    <property type="term" value="F:acyltransferase activity, transferring groups other than amino-acyl groups"/>
    <property type="evidence" value="ECO:0007669"/>
    <property type="project" value="InterPro"/>
</dbReference>
<dbReference type="InterPro" id="IPR016181">
    <property type="entry name" value="Acyl_CoA_acyltransferase"/>
</dbReference>
<dbReference type="EMBL" id="WUPT01000001">
    <property type="protein sequence ID" value="MXQ08027.1"/>
    <property type="molecule type" value="Genomic_DNA"/>
</dbReference>
<accession>A0A7C9IGL1</accession>
<dbReference type="CDD" id="cd04301">
    <property type="entry name" value="NAT_SF"/>
    <property type="match status" value="1"/>
</dbReference>
<evidence type="ECO:0000313" key="2">
    <source>
        <dbReference type="EMBL" id="MXQ08027.1"/>
    </source>
</evidence>
<proteinExistence type="predicted"/>
<dbReference type="RefSeq" id="WP_160763864.1">
    <property type="nucleotide sequence ID" value="NZ_WUPT01000001.1"/>
</dbReference>
<dbReference type="AlphaFoldDB" id="A0A7C9IGL1"/>
<reference evidence="2 3" key="2">
    <citation type="submission" date="2020-03" db="EMBL/GenBank/DDBJ databases">
        <title>Kangsaoukella pontilimi gen. nov., sp. nov., a new member of the family Rhodobacteraceae isolated from a tidal mudflat.</title>
        <authorList>
            <person name="Kim I.S."/>
        </authorList>
    </citation>
    <scope>NUCLEOTIDE SEQUENCE [LARGE SCALE GENOMIC DNA]</scope>
    <source>
        <strain evidence="2 3">GH1-50</strain>
    </source>
</reference>
<reference evidence="2 3" key="1">
    <citation type="submission" date="2019-12" db="EMBL/GenBank/DDBJ databases">
        <authorList>
            <person name="Lee S.D."/>
        </authorList>
    </citation>
    <scope>NUCLEOTIDE SEQUENCE [LARGE SCALE GENOMIC DNA]</scope>
    <source>
        <strain evidence="2 3">GH1-50</strain>
    </source>
</reference>
<name>A0A7C9IGL1_9RHOB</name>
<keyword evidence="2" id="KW-0808">Transferase</keyword>
<dbReference type="Gene3D" id="3.40.630.30">
    <property type="match status" value="1"/>
</dbReference>
<feature type="domain" description="N-acetyltransferase" evidence="1">
    <location>
        <begin position="3"/>
        <end position="189"/>
    </location>
</feature>
<protein>
    <submittedName>
        <fullName evidence="2">GNAT family N-acetyltransferase</fullName>
    </submittedName>
</protein>
<dbReference type="InterPro" id="IPR000182">
    <property type="entry name" value="GNAT_dom"/>
</dbReference>
<gene>
    <name evidence="2" type="ORF">GQ651_09240</name>
</gene>
<comment type="caution">
    <text evidence="2">The sequence shown here is derived from an EMBL/GenBank/DDBJ whole genome shotgun (WGS) entry which is preliminary data.</text>
</comment>
<keyword evidence="3" id="KW-1185">Reference proteome</keyword>
<dbReference type="Pfam" id="PF00583">
    <property type="entry name" value="Acetyltransf_1"/>
    <property type="match status" value="1"/>
</dbReference>
<evidence type="ECO:0000313" key="3">
    <source>
        <dbReference type="Proteomes" id="UP000480350"/>
    </source>
</evidence>